<dbReference type="InterPro" id="IPR036427">
    <property type="entry name" value="Bromodomain-like_sf"/>
</dbReference>
<feature type="compositionally biased region" description="Basic and acidic residues" evidence="3">
    <location>
        <begin position="53"/>
        <end position="64"/>
    </location>
</feature>
<dbReference type="OMA" id="QHDMEGN"/>
<dbReference type="PANTHER" id="PTHR47809">
    <property type="entry name" value="DNA-BINDING BROMODOMAIN-CONTAINING PROTEIN"/>
    <property type="match status" value="1"/>
</dbReference>
<keyword evidence="5" id="KW-1185">Reference proteome</keyword>
<dbReference type="Proteomes" id="UP000189703">
    <property type="component" value="Unplaced"/>
</dbReference>
<dbReference type="InterPro" id="IPR001487">
    <property type="entry name" value="Bromodomain"/>
</dbReference>
<dbReference type="RefSeq" id="XP_010251659.1">
    <property type="nucleotide sequence ID" value="XM_010253357.2"/>
</dbReference>
<reference evidence="6 7" key="1">
    <citation type="submission" date="2025-04" db="UniProtKB">
        <authorList>
            <consortium name="RefSeq"/>
        </authorList>
    </citation>
    <scope>IDENTIFICATION</scope>
</reference>
<dbReference type="PROSITE" id="PS50014">
    <property type="entry name" value="BROMODOMAIN_2"/>
    <property type="match status" value="1"/>
</dbReference>
<dbReference type="PROSITE" id="PS00633">
    <property type="entry name" value="BROMODOMAIN_1"/>
    <property type="match status" value="1"/>
</dbReference>
<organism evidence="5 6">
    <name type="scientific">Nelumbo nucifera</name>
    <name type="common">Sacred lotus</name>
    <dbReference type="NCBI Taxonomy" id="4432"/>
    <lineage>
        <taxon>Eukaryota</taxon>
        <taxon>Viridiplantae</taxon>
        <taxon>Streptophyta</taxon>
        <taxon>Embryophyta</taxon>
        <taxon>Tracheophyta</taxon>
        <taxon>Spermatophyta</taxon>
        <taxon>Magnoliopsida</taxon>
        <taxon>Proteales</taxon>
        <taxon>Nelumbonaceae</taxon>
        <taxon>Nelumbo</taxon>
    </lineage>
</organism>
<dbReference type="OrthoDB" id="21449at2759"/>
<feature type="compositionally biased region" description="Basic and acidic residues" evidence="3">
    <location>
        <begin position="101"/>
        <end position="113"/>
    </location>
</feature>
<feature type="region of interest" description="Disordered" evidence="3">
    <location>
        <begin position="52"/>
        <end position="133"/>
    </location>
</feature>
<dbReference type="AlphaFoldDB" id="A0A1U7ZTH8"/>
<dbReference type="SMART" id="SM00297">
    <property type="entry name" value="BROMO"/>
    <property type="match status" value="1"/>
</dbReference>
<dbReference type="KEGG" id="nnu:104593487"/>
<gene>
    <name evidence="6 7" type="primary">LOC104593487</name>
</gene>
<dbReference type="SUPFAM" id="SSF47370">
    <property type="entry name" value="Bromodomain"/>
    <property type="match status" value="1"/>
</dbReference>
<dbReference type="GeneID" id="104593487"/>
<feature type="compositionally biased region" description="Acidic residues" evidence="3">
    <location>
        <begin position="490"/>
        <end position="502"/>
    </location>
</feature>
<feature type="compositionally biased region" description="Basic and acidic residues" evidence="3">
    <location>
        <begin position="120"/>
        <end position="132"/>
    </location>
</feature>
<dbReference type="PRINTS" id="PR00503">
    <property type="entry name" value="BROMODOMAIN"/>
</dbReference>
<name>A0A1U7ZTH8_NELNU</name>
<evidence type="ECO:0000259" key="4">
    <source>
        <dbReference type="PROSITE" id="PS50014"/>
    </source>
</evidence>
<protein>
    <submittedName>
        <fullName evidence="6 7">Bromodomain-containing protein 3 isoform X1</fullName>
    </submittedName>
</protein>
<dbReference type="Gene3D" id="1.20.920.10">
    <property type="entry name" value="Bromodomain-like"/>
    <property type="match status" value="1"/>
</dbReference>
<dbReference type="STRING" id="4432.A0A1U7ZTH8"/>
<dbReference type="InterPro" id="IPR018359">
    <property type="entry name" value="Bromodomain_CS"/>
</dbReference>
<feature type="compositionally biased region" description="Polar residues" evidence="3">
    <location>
        <begin position="479"/>
        <end position="488"/>
    </location>
</feature>
<evidence type="ECO:0000313" key="6">
    <source>
        <dbReference type="RefSeq" id="XP_010251659.1"/>
    </source>
</evidence>
<evidence type="ECO:0000256" key="3">
    <source>
        <dbReference type="SAM" id="MobiDB-lite"/>
    </source>
</evidence>
<dbReference type="RefSeq" id="XP_010251660.1">
    <property type="nucleotide sequence ID" value="XM_010253358.2"/>
</dbReference>
<dbReference type="eggNOG" id="KOG1474">
    <property type="taxonomic scope" value="Eukaryota"/>
</dbReference>
<evidence type="ECO:0000313" key="5">
    <source>
        <dbReference type="Proteomes" id="UP000189703"/>
    </source>
</evidence>
<keyword evidence="1 2" id="KW-0103">Bromodomain</keyword>
<dbReference type="PANTHER" id="PTHR47809:SF2">
    <property type="entry name" value="DNA-BINDING BROMODOMAIN-CONTAINING PROTEIN"/>
    <property type="match status" value="1"/>
</dbReference>
<feature type="compositionally biased region" description="Polar residues" evidence="3">
    <location>
        <begin position="510"/>
        <end position="521"/>
    </location>
</feature>
<evidence type="ECO:0000256" key="2">
    <source>
        <dbReference type="PROSITE-ProRule" id="PRU00035"/>
    </source>
</evidence>
<sequence length="660" mass="74018">MKRKRGHKKGKQKKHTALIGNELVLNAVGLNTEDNSGFDDVDGDQLDYGVEVKAPDSMELDHPVKPTSTDTDGFSDRSAGRSGRGRVKVKLRSSKMLESQHTSDAHTQSDTDKSSLQVGLEKEREVTEKMEDSANSFPEVQFALSGKSSRKTGSIKIKSSRGLRSSNVVLNQGNSPVYIQDEKTTQTVSDNDKIVESFKSRESPEGGQKLPFQQPQYKKKELNAALSVIKKVMKMDAAEPFNVPVNPIALGIPDYFDIIDTPMDFGTICSNLEQGIKYKNSEDVFKDVQFIWGNCHKYNNKGDYILDLMKRVKKNFTKYWTAAGLYTDQPKKSTVELGNPDASLDDPCSEGLYIEDDRGKDKAVEASGRKRYMIISQQENIGTPSLHAETESLQVENIASSSQEKMNVKGSHLKHKMRRRYGINHHKGDCLCAVCVVRRRRQEREGNGQMVENQTGVTDGDLSQEFKQEGASPVENPYSEDTSSNLENSAEPEADADIEEQGDEVKLETPEQQFSPQLEIQETSENEMEVQKKDELESSDLLQHGDGYGEEPNPHPLSQTIHSGARKNERSLQLKENASAIEQHVHDAQRKKVESQERQRRTRILEELTYLENPLILDLCGTLFSKDPRSVWSGPHSLSRCYKSVNSGRGIHEAVAMFMK</sequence>
<evidence type="ECO:0000256" key="1">
    <source>
        <dbReference type="ARBA" id="ARBA00023117"/>
    </source>
</evidence>
<feature type="compositionally biased region" description="Basic residues" evidence="3">
    <location>
        <begin position="83"/>
        <end position="93"/>
    </location>
</feature>
<evidence type="ECO:0000313" key="7">
    <source>
        <dbReference type="RefSeq" id="XP_010251660.1"/>
    </source>
</evidence>
<dbReference type="Pfam" id="PF00439">
    <property type="entry name" value="Bromodomain"/>
    <property type="match status" value="1"/>
</dbReference>
<feature type="domain" description="Bromo" evidence="4">
    <location>
        <begin position="233"/>
        <end position="306"/>
    </location>
</feature>
<proteinExistence type="predicted"/>
<accession>A0A1U7ZTH8</accession>
<feature type="region of interest" description="Disordered" evidence="3">
    <location>
        <begin position="443"/>
        <end position="570"/>
    </location>
</feature>